<dbReference type="InterPro" id="IPR011990">
    <property type="entry name" value="TPR-like_helical_dom_sf"/>
</dbReference>
<dbReference type="PANTHER" id="PTHR44809">
    <property type="match status" value="1"/>
</dbReference>
<organism evidence="2 3">
    <name type="scientific">Phenylobacterium hankyongense</name>
    <dbReference type="NCBI Taxonomy" id="1813876"/>
    <lineage>
        <taxon>Bacteria</taxon>
        <taxon>Pseudomonadati</taxon>
        <taxon>Pseudomonadota</taxon>
        <taxon>Alphaproteobacteria</taxon>
        <taxon>Caulobacterales</taxon>
        <taxon>Caulobacteraceae</taxon>
        <taxon>Phenylobacterium</taxon>
    </lineage>
</organism>
<dbReference type="PROSITE" id="PS50005">
    <property type="entry name" value="TPR"/>
    <property type="match status" value="2"/>
</dbReference>
<evidence type="ECO:0000313" key="2">
    <source>
        <dbReference type="EMBL" id="RAK59971.1"/>
    </source>
</evidence>
<gene>
    <name evidence="2" type="ORF">DJ021_09220</name>
</gene>
<sequence>MSRSAADMSPAQPSTAAAGSHAAAFKAALDRHLAGDLAAAKELYRALLTRGPARQMAADVQSNLGAILRSELDLDGAEACLRSAIELAPNSHGAHLNLGNLLYLQQRLEEAEIAFTRAMALRPGEAPVPFNLGLVHLAQGRYRTGWPLYELRPDHAATALRPLSFPEWDGSPLDGRSVFVWREQGYGDELQMARFIPQLKAAGAGRVTVAPTVALLRLFSELSGVDEVMRCVGDVVIPPHDVWVLPFSLPKYLDATLPTLPTAPYLRAPPEARAKWAGFAPKGGIGVVWHGNRIQPAERYRGLPSPDVLKPLAAFGELVDLQEPRGDFADTAAILEQLDLVVTTDTAMAHLAGAMGVPCWVMLAKLGVDWRWMADRSDSPWYPSVRLWRQSTAGDWGPVISAMVEELARSRR</sequence>
<dbReference type="SUPFAM" id="SSF48452">
    <property type="entry name" value="TPR-like"/>
    <property type="match status" value="1"/>
</dbReference>
<feature type="repeat" description="TPR" evidence="1">
    <location>
        <begin position="92"/>
        <end position="125"/>
    </location>
</feature>
<name>A0A328B0K1_9CAUL</name>
<dbReference type="PANTHER" id="PTHR44809:SF1">
    <property type="entry name" value="PROTEIN O-MANNOSYL-TRANSFERASE TMTC1"/>
    <property type="match status" value="1"/>
</dbReference>
<feature type="repeat" description="TPR" evidence="1">
    <location>
        <begin position="58"/>
        <end position="91"/>
    </location>
</feature>
<dbReference type="Gene3D" id="3.40.50.2000">
    <property type="entry name" value="Glycogen Phosphorylase B"/>
    <property type="match status" value="1"/>
</dbReference>
<dbReference type="Pfam" id="PF13432">
    <property type="entry name" value="TPR_16"/>
    <property type="match status" value="1"/>
</dbReference>
<dbReference type="InterPro" id="IPR019734">
    <property type="entry name" value="TPR_rpt"/>
</dbReference>
<comment type="caution">
    <text evidence="2">The sequence shown here is derived from an EMBL/GenBank/DDBJ whole genome shotgun (WGS) entry which is preliminary data.</text>
</comment>
<reference evidence="3" key="1">
    <citation type="submission" date="2018-05" db="EMBL/GenBank/DDBJ databases">
        <authorList>
            <person name="Li X."/>
        </authorList>
    </citation>
    <scope>NUCLEOTIDE SEQUENCE [LARGE SCALE GENOMIC DNA]</scope>
    <source>
        <strain evidence="3">HKS-05</strain>
    </source>
</reference>
<dbReference type="Proteomes" id="UP000249842">
    <property type="component" value="Unassembled WGS sequence"/>
</dbReference>
<proteinExistence type="predicted"/>
<dbReference type="EMBL" id="QFYP01000001">
    <property type="protein sequence ID" value="RAK59971.1"/>
    <property type="molecule type" value="Genomic_DNA"/>
</dbReference>
<dbReference type="SMART" id="SM00028">
    <property type="entry name" value="TPR"/>
    <property type="match status" value="2"/>
</dbReference>
<evidence type="ECO:0000256" key="1">
    <source>
        <dbReference type="PROSITE-ProRule" id="PRU00339"/>
    </source>
</evidence>
<dbReference type="AlphaFoldDB" id="A0A328B0K1"/>
<keyword evidence="1" id="KW-0802">TPR repeat</keyword>
<protein>
    <submittedName>
        <fullName evidence="2">Uncharacterized protein</fullName>
    </submittedName>
</protein>
<dbReference type="InterPro" id="IPR052943">
    <property type="entry name" value="TMTC_O-mannosyl-trnsfr"/>
</dbReference>
<keyword evidence="3" id="KW-1185">Reference proteome</keyword>
<evidence type="ECO:0000313" key="3">
    <source>
        <dbReference type="Proteomes" id="UP000249842"/>
    </source>
</evidence>
<dbReference type="OrthoDB" id="7190635at2"/>
<accession>A0A328B0K1</accession>
<dbReference type="RefSeq" id="WP_111457264.1">
    <property type="nucleotide sequence ID" value="NZ_QFYP01000001.1"/>
</dbReference>
<dbReference type="Gene3D" id="1.25.40.10">
    <property type="entry name" value="Tetratricopeptide repeat domain"/>
    <property type="match status" value="1"/>
</dbReference>
<dbReference type="SUPFAM" id="SSF53756">
    <property type="entry name" value="UDP-Glycosyltransferase/glycogen phosphorylase"/>
    <property type="match status" value="1"/>
</dbReference>